<evidence type="ECO:0000313" key="2">
    <source>
        <dbReference type="Proteomes" id="UP000294299"/>
    </source>
</evidence>
<dbReference type="AlphaFoldDB" id="A0A484IBI8"/>
<evidence type="ECO:0008006" key="3">
    <source>
        <dbReference type="Google" id="ProtNLM"/>
    </source>
</evidence>
<accession>A0A484IBI8</accession>
<dbReference type="Pfam" id="PF20364">
    <property type="entry name" value="DUF6659"/>
    <property type="match status" value="1"/>
</dbReference>
<reference evidence="1 2" key="1">
    <citation type="submission" date="2019-02" db="EMBL/GenBank/DDBJ databases">
        <authorList>
            <person name="Lehtovirta-Morley E L."/>
        </authorList>
    </citation>
    <scope>NUCLEOTIDE SEQUENCE [LARGE SCALE GENOMIC DNA]</scope>
    <source>
        <strain evidence="1">NFRAN1</strain>
    </source>
</reference>
<dbReference type="Proteomes" id="UP000294299">
    <property type="component" value="Chromosome NFRAN"/>
</dbReference>
<keyword evidence="2" id="KW-1185">Reference proteome</keyword>
<dbReference type="EMBL" id="LR216287">
    <property type="protein sequence ID" value="VFJ14675.1"/>
    <property type="molecule type" value="Genomic_DNA"/>
</dbReference>
<proteinExistence type="predicted"/>
<organism evidence="1 2">
    <name type="scientific">Candidatus Nitrosocosmicus franklandianus</name>
    <dbReference type="NCBI Taxonomy" id="1798806"/>
    <lineage>
        <taxon>Archaea</taxon>
        <taxon>Nitrososphaerota</taxon>
        <taxon>Nitrososphaeria</taxon>
        <taxon>Nitrososphaerales</taxon>
        <taxon>Nitrososphaeraceae</taxon>
        <taxon>Candidatus Nitrosocosmicus</taxon>
    </lineage>
</organism>
<gene>
    <name evidence="1" type="ORF">NFRAN_2353</name>
</gene>
<dbReference type="RefSeq" id="WP_134484815.1">
    <property type="nucleotide sequence ID" value="NZ_LR216287.1"/>
</dbReference>
<protein>
    <recommendedName>
        <fullName evidence="3">Roadblock/LAMTOR2 domain-containing protein</fullName>
    </recommendedName>
</protein>
<dbReference type="GeneID" id="39421571"/>
<dbReference type="InterPro" id="IPR046600">
    <property type="entry name" value="DUF6659"/>
</dbReference>
<dbReference type="KEGG" id="nfn:NFRAN_2353"/>
<dbReference type="OrthoDB" id="7817at2157"/>
<evidence type="ECO:0000313" key="1">
    <source>
        <dbReference type="EMBL" id="VFJ14675.1"/>
    </source>
</evidence>
<sequence length="139" mass="15789">MDKNDSSNSSASATVADAEKLNFQNKCVDFLNISDKIRYVGILNKFGRTIAGKLRKGTRPLLNPEQARDEHFIESVRQQLRNSFDASIGKTLFSITKNEHVTLILIPSQSREVLYYITTDKEVTLDRVNDIITKVKELE</sequence>
<name>A0A484IBI8_9ARCH</name>